<comment type="caution">
    <text evidence="5">The sequence shown here is derived from an EMBL/GenBank/DDBJ whole genome shotgun (WGS) entry which is preliminary data.</text>
</comment>
<dbReference type="CDD" id="cd14687">
    <property type="entry name" value="bZIP_ATF2"/>
    <property type="match status" value="1"/>
</dbReference>
<feature type="region of interest" description="Disordered" evidence="3">
    <location>
        <begin position="1"/>
        <end position="21"/>
    </location>
</feature>
<dbReference type="Proteomes" id="UP000649114">
    <property type="component" value="Unassembled WGS sequence"/>
</dbReference>
<dbReference type="SMART" id="SM00906">
    <property type="entry name" value="Fungal_trans"/>
    <property type="match status" value="1"/>
</dbReference>
<dbReference type="GO" id="GO:0003677">
    <property type="term" value="F:DNA binding"/>
    <property type="evidence" value="ECO:0007669"/>
    <property type="project" value="InterPro"/>
</dbReference>
<dbReference type="EMBL" id="JAAAPU010000026">
    <property type="protein sequence ID" value="KAF4206743.1"/>
    <property type="molecule type" value="Genomic_DNA"/>
</dbReference>
<dbReference type="PANTHER" id="PTHR47654:SF1">
    <property type="entry name" value="ZN(II)2CYS6 TRANSCRIPTION FACTOR (EUROFUNG)"/>
    <property type="match status" value="1"/>
</dbReference>
<dbReference type="InterPro" id="IPR007219">
    <property type="entry name" value="XnlR_reg_dom"/>
</dbReference>
<dbReference type="GO" id="GO:0008270">
    <property type="term" value="F:zinc ion binding"/>
    <property type="evidence" value="ECO:0007669"/>
    <property type="project" value="InterPro"/>
</dbReference>
<feature type="coiled-coil region" evidence="2">
    <location>
        <begin position="228"/>
        <end position="255"/>
    </location>
</feature>
<reference evidence="5" key="2">
    <citation type="submission" date="2020-04" db="EMBL/GenBank/DDBJ databases">
        <authorList>
            <person name="Santos R.A.C."/>
            <person name="Steenwyk J.L."/>
            <person name="Rivero-Menendez O."/>
            <person name="Mead M.E."/>
            <person name="Silva L.P."/>
            <person name="Bastos R.W."/>
            <person name="Alastruey-Izquierdo A."/>
            <person name="Goldman G.H."/>
            <person name="Rokas A."/>
        </authorList>
    </citation>
    <scope>NUCLEOTIDE SEQUENCE</scope>
    <source>
        <strain evidence="5">CNM-CM8927</strain>
    </source>
</reference>
<dbReference type="GO" id="GO:0006351">
    <property type="term" value="P:DNA-templated transcription"/>
    <property type="evidence" value="ECO:0007669"/>
    <property type="project" value="InterPro"/>
</dbReference>
<sequence length="815" mass="91896">MCTQMTESYPPPSYSREDYDSFLPPYYPSSTGTYTATTIAEPFSPNQPAYETQSPYANQFSQFSPEASKNLVNAYAYAVPAELYTYAYLPPQPLYLDQPPFPWAEATPHPSPDSQHISPQALAAASSKPPSPHTTDSPQPATTKRQRYLHKNRVAATKCRSKKKQYIQQLQSRFEDLSLAKRELQCQVQMLRDGLISLKEELLAAHHNGKASDPSSEQSLCRELKAECVFVANKNEKVARRLQDLEQRLKEFYRLLRRIQPRADAKDQPLIAKALEKETPPASLSPSSDLSIDAITRLVTPTTDPIEEDFNKDKISQATGFIGAHSGPETQDDLFPDSISSVNYFLDGEELSVDLSVQPFTIPPQDVADELLDTYFDMVHPGFPIVGKTVFLHQYRRLYSEPQSKPPKKWLAIFNLILAIAAQHLSLTYFDEADEWHDPTIYFSRGSKLGLTDTPLIPHPDIQQAQIEGLAAFYLLIIGQVNRAWRISGTATCSAIAMGLHLRSVSKDTLDISKELRCRVWWSIFVLETTLSVMTGRPYSVANQFCTAPLPLPFDEDQFGDAFVARLLADANARRALSKSLLSSTAPDAGAYLPAVKPCASLYFLFTVEIARIMRCAINLLYAPAATRSSSYSVEKALEDLISTVNSLQRRLPEPFQFSRPREDPAFETQRWCLAFQFYSAKMTIARIAIYRWERSGQATSSRWKEMSEICTNAACNMLSQLPDEPDVIWLARIAPWCWILHDLMQALTVLLIELDSRVKHGAKDSELISRYIQKGMHWLLAMASRHPASERAWQICQDLYLRLTPAAMPLALRN</sequence>
<feature type="coiled-coil region" evidence="2">
    <location>
        <begin position="167"/>
        <end position="201"/>
    </location>
</feature>
<feature type="compositionally biased region" description="Polar residues" evidence="3">
    <location>
        <begin position="133"/>
        <end position="143"/>
    </location>
</feature>
<dbReference type="SMART" id="SM00338">
    <property type="entry name" value="BRLZ"/>
    <property type="match status" value="1"/>
</dbReference>
<proteinExistence type="predicted"/>
<dbReference type="GO" id="GO:0009893">
    <property type="term" value="P:positive regulation of metabolic process"/>
    <property type="evidence" value="ECO:0007669"/>
    <property type="project" value="UniProtKB-ARBA"/>
</dbReference>
<accession>A0AAN5YRN1</accession>
<feature type="compositionally biased region" description="Low complexity" evidence="3">
    <location>
        <begin position="118"/>
        <end position="128"/>
    </location>
</feature>
<keyword evidence="1" id="KW-0539">Nucleus</keyword>
<dbReference type="SUPFAM" id="SSF57959">
    <property type="entry name" value="Leucine zipper domain"/>
    <property type="match status" value="1"/>
</dbReference>
<evidence type="ECO:0000256" key="2">
    <source>
        <dbReference type="SAM" id="Coils"/>
    </source>
</evidence>
<keyword evidence="2" id="KW-0175">Coiled coil</keyword>
<dbReference type="GO" id="GO:0003700">
    <property type="term" value="F:DNA-binding transcription factor activity"/>
    <property type="evidence" value="ECO:0007669"/>
    <property type="project" value="InterPro"/>
</dbReference>
<dbReference type="Gene3D" id="1.20.5.170">
    <property type="match status" value="1"/>
</dbReference>
<dbReference type="Pfam" id="PF04082">
    <property type="entry name" value="Fungal_trans"/>
    <property type="match status" value="1"/>
</dbReference>
<evidence type="ECO:0000259" key="4">
    <source>
        <dbReference type="PROSITE" id="PS50217"/>
    </source>
</evidence>
<feature type="compositionally biased region" description="Basic residues" evidence="3">
    <location>
        <begin position="144"/>
        <end position="157"/>
    </location>
</feature>
<dbReference type="InterPro" id="IPR004827">
    <property type="entry name" value="bZIP"/>
</dbReference>
<dbReference type="Pfam" id="PF00170">
    <property type="entry name" value="bZIP_1"/>
    <property type="match status" value="1"/>
</dbReference>
<gene>
    <name evidence="5" type="ORF">CNMCM8927_004516</name>
</gene>
<name>A0AAN5YRN1_ASPLE</name>
<feature type="domain" description="BZIP" evidence="4">
    <location>
        <begin position="142"/>
        <end position="205"/>
    </location>
</feature>
<protein>
    <recommendedName>
        <fullName evidence="4">BZIP domain-containing protein</fullName>
    </recommendedName>
</protein>
<dbReference type="PANTHER" id="PTHR47654">
    <property type="entry name" value="ZN(II)2CYS6 TRANSCRIPTION FACTOR (EUROFUNG)-RELATED"/>
    <property type="match status" value="1"/>
</dbReference>
<dbReference type="CDD" id="cd12148">
    <property type="entry name" value="fungal_TF_MHR"/>
    <property type="match status" value="1"/>
</dbReference>
<dbReference type="AlphaFoldDB" id="A0AAN5YRN1"/>
<evidence type="ECO:0000256" key="1">
    <source>
        <dbReference type="ARBA" id="ARBA00023242"/>
    </source>
</evidence>
<dbReference type="InterPro" id="IPR053230">
    <property type="entry name" value="Trans_reg_galc"/>
</dbReference>
<dbReference type="InterPro" id="IPR046347">
    <property type="entry name" value="bZIP_sf"/>
</dbReference>
<organism evidence="5 6">
    <name type="scientific">Aspergillus lentulus</name>
    <dbReference type="NCBI Taxonomy" id="293939"/>
    <lineage>
        <taxon>Eukaryota</taxon>
        <taxon>Fungi</taxon>
        <taxon>Dikarya</taxon>
        <taxon>Ascomycota</taxon>
        <taxon>Pezizomycotina</taxon>
        <taxon>Eurotiomycetes</taxon>
        <taxon>Eurotiomycetidae</taxon>
        <taxon>Eurotiales</taxon>
        <taxon>Aspergillaceae</taxon>
        <taxon>Aspergillus</taxon>
        <taxon>Aspergillus subgen. Fumigati</taxon>
    </lineage>
</organism>
<evidence type="ECO:0000313" key="6">
    <source>
        <dbReference type="Proteomes" id="UP000649114"/>
    </source>
</evidence>
<feature type="region of interest" description="Disordered" evidence="3">
    <location>
        <begin position="105"/>
        <end position="157"/>
    </location>
</feature>
<dbReference type="PROSITE" id="PS50217">
    <property type="entry name" value="BZIP"/>
    <property type="match status" value="1"/>
</dbReference>
<reference evidence="5" key="1">
    <citation type="journal article" date="2020" name="bioRxiv">
        <title>Genomic and phenotypic heterogeneity of clinical isolates of the human pathogens Aspergillus fumigatus, Aspergillus lentulus and Aspergillus fumigatiaffinis.</title>
        <authorList>
            <person name="dos Santos R.A.C."/>
            <person name="Steenwyk J.L."/>
            <person name="Rivero-Menendez O."/>
            <person name="Mead M.E."/>
            <person name="Silva L.P."/>
            <person name="Bastos R.W."/>
            <person name="Alastruey-Izquierdo A."/>
            <person name="Goldman G.H."/>
            <person name="Rokas A."/>
        </authorList>
    </citation>
    <scope>NUCLEOTIDE SEQUENCE</scope>
    <source>
        <strain evidence="5">CNM-CM8927</strain>
    </source>
</reference>
<evidence type="ECO:0000313" key="5">
    <source>
        <dbReference type="EMBL" id="KAF4206743.1"/>
    </source>
</evidence>
<evidence type="ECO:0000256" key="3">
    <source>
        <dbReference type="SAM" id="MobiDB-lite"/>
    </source>
</evidence>